<accession>A0A0L6UST3</accession>
<comment type="caution">
    <text evidence="2">The sequence shown here is derived from an EMBL/GenBank/DDBJ whole genome shotgun (WGS) entry which is preliminary data.</text>
</comment>
<evidence type="ECO:0000313" key="2">
    <source>
        <dbReference type="EMBL" id="KNZ51564.1"/>
    </source>
</evidence>
<dbReference type="EMBL" id="LAVV01008950">
    <property type="protein sequence ID" value="KNZ51564.1"/>
    <property type="molecule type" value="Genomic_DNA"/>
</dbReference>
<feature type="region of interest" description="Disordered" evidence="1">
    <location>
        <begin position="201"/>
        <end position="239"/>
    </location>
</feature>
<organism evidence="2 3">
    <name type="scientific">Puccinia sorghi</name>
    <dbReference type="NCBI Taxonomy" id="27349"/>
    <lineage>
        <taxon>Eukaryota</taxon>
        <taxon>Fungi</taxon>
        <taxon>Dikarya</taxon>
        <taxon>Basidiomycota</taxon>
        <taxon>Pucciniomycotina</taxon>
        <taxon>Pucciniomycetes</taxon>
        <taxon>Pucciniales</taxon>
        <taxon>Pucciniaceae</taxon>
        <taxon>Puccinia</taxon>
    </lineage>
</organism>
<keyword evidence="3" id="KW-1185">Reference proteome</keyword>
<gene>
    <name evidence="2" type="ORF">VP01_3903g4</name>
</gene>
<reference evidence="2 3" key="1">
    <citation type="submission" date="2015-08" db="EMBL/GenBank/DDBJ databases">
        <title>Next Generation Sequencing and Analysis of the Genome of Puccinia sorghi L Schw, the Causal Agent of Maize Common Rust.</title>
        <authorList>
            <person name="Rochi L."/>
            <person name="Burguener G."/>
            <person name="Darino M."/>
            <person name="Turjanski A."/>
            <person name="Kreff E."/>
            <person name="Dieguez M.J."/>
            <person name="Sacco F."/>
        </authorList>
    </citation>
    <scope>NUCLEOTIDE SEQUENCE [LARGE SCALE GENOMIC DNA]</scope>
    <source>
        <strain evidence="2 3">RO10H11247</strain>
    </source>
</reference>
<evidence type="ECO:0000313" key="3">
    <source>
        <dbReference type="Proteomes" id="UP000037035"/>
    </source>
</evidence>
<feature type="region of interest" description="Disordered" evidence="1">
    <location>
        <begin position="167"/>
        <end position="189"/>
    </location>
</feature>
<protein>
    <submittedName>
        <fullName evidence="2">Uncharacterized protein</fullName>
    </submittedName>
</protein>
<dbReference type="VEuPathDB" id="FungiDB:VP01_3903g4"/>
<evidence type="ECO:0000256" key="1">
    <source>
        <dbReference type="SAM" id="MobiDB-lite"/>
    </source>
</evidence>
<dbReference type="Proteomes" id="UP000037035">
    <property type="component" value="Unassembled WGS sequence"/>
</dbReference>
<sequence length="384" mass="42430">MIPGILYVTYPADAWVLKFVLNLADVQGRAGCQQILTNTYSDSNILGKQRTETSHMITHLPSLRLITVGLCKRFLSSLFKIYKEYISKKTSDKSQQQSEPVVTSKYQQTLINGQPPADCVDPSILDCKTLKQLLKDAGITHQPRAHCKTLLILYNKHLAQLALTSEPFSPKTSPSSAGVPQTNSTVAQTPTHPISAAVISQPLQDLPPPSPPDQVNQPPKRPIQTNSYTPRSKPADPSSLTMDRLRQLLKQARVSHWTNTCHSTLAKLYANHLAKHAQARSKTLAPPAKKHSWIKPPPSSPNINTNPYITAAIASSNPVYSTPNQPPPLTPHNEPFSATCSRQATTKKFWSPMASLKEMLCEPSFNCGRKNCLSRMVSFFLNPQ</sequence>
<dbReference type="AlphaFoldDB" id="A0A0L6UST3"/>
<name>A0A0L6UST3_9BASI</name>
<proteinExistence type="predicted"/>